<evidence type="ECO:0000256" key="6">
    <source>
        <dbReference type="ARBA" id="ARBA00022692"/>
    </source>
</evidence>
<dbReference type="Gene3D" id="3.30.565.10">
    <property type="entry name" value="Histidine kinase-like ATPase, C-terminal domain"/>
    <property type="match status" value="1"/>
</dbReference>
<evidence type="ECO:0000256" key="10">
    <source>
        <dbReference type="ARBA" id="ARBA00022989"/>
    </source>
</evidence>
<keyword evidence="6 13" id="KW-0812">Transmembrane</keyword>
<gene>
    <name evidence="15" type="ORF">SAMN05443244_0508</name>
</gene>
<dbReference type="InterPro" id="IPR038318">
    <property type="entry name" value="KdpD_sf"/>
</dbReference>
<dbReference type="EMBL" id="FNSD01000001">
    <property type="protein sequence ID" value="SEB43713.1"/>
    <property type="molecule type" value="Genomic_DNA"/>
</dbReference>
<dbReference type="PROSITE" id="PS50109">
    <property type="entry name" value="HIS_KIN"/>
    <property type="match status" value="1"/>
</dbReference>
<feature type="transmembrane region" description="Helical" evidence="13">
    <location>
        <begin position="39"/>
        <end position="66"/>
    </location>
</feature>
<dbReference type="InterPro" id="IPR036097">
    <property type="entry name" value="HisK_dim/P_sf"/>
</dbReference>
<dbReference type="PANTHER" id="PTHR45569:SF1">
    <property type="entry name" value="SENSOR PROTEIN KDPD"/>
    <property type="match status" value="1"/>
</dbReference>
<reference evidence="15 16" key="1">
    <citation type="submission" date="2016-10" db="EMBL/GenBank/DDBJ databases">
        <authorList>
            <person name="de Groot N.N."/>
        </authorList>
    </citation>
    <scope>NUCLEOTIDE SEQUENCE [LARGE SCALE GENOMIC DNA]</scope>
    <source>
        <strain evidence="15 16">AB35.6</strain>
    </source>
</reference>
<name>A0A1H4JBP9_9BACT</name>
<dbReference type="EC" id="2.7.13.3" evidence="3"/>
<dbReference type="CDD" id="cd00082">
    <property type="entry name" value="HisKA"/>
    <property type="match status" value="1"/>
</dbReference>
<dbReference type="InterPro" id="IPR036890">
    <property type="entry name" value="HATPase_C_sf"/>
</dbReference>
<evidence type="ECO:0000256" key="9">
    <source>
        <dbReference type="ARBA" id="ARBA00022840"/>
    </source>
</evidence>
<sequence>MKALPFRSFAWALGGCVLVLGSGFVSLHHALEPAVSIPLYMLLTVFVAWRAGFRAAIAVAVCATLGLDFFFTEPRFAFSVDSEQDVFALIAFAVVSLLISHLSRRIRAKSDDLYRSEAQQRALYELSRSALLVDWRSSVETQLCALIQERLRLTGVALWSAREASFTFAGDSAHAIDRLEASFRADRSYDLPNQSESVRILRFGMRPLGAILFRGPIEQLLADAVATLAATHLERIRSLKAEVAAESQAVSERLRTTVLDGLAHAVKTPLTTIVVSSSGLREIGSLTALQSDLAYVIENQASYLSELTDKLLRTAKLESREVVLHTQKTHLQDVIETAIGELRSAHDTTRLQFKGITDTDVRLDPALFRMVLVQLFENALKYSTDGTNIRVRFDVAKGSLTMSVHNEGSFIPAAEQSLVFQRYYRTEAMQHRAPGTGIGLSVAKQAVESHGGRIWVQSDKDRGTTFYITLPV</sequence>
<dbReference type="SUPFAM" id="SSF55874">
    <property type="entry name" value="ATPase domain of HSP90 chaperone/DNA topoisomerase II/histidine kinase"/>
    <property type="match status" value="1"/>
</dbReference>
<keyword evidence="7" id="KW-0547">Nucleotide-binding</keyword>
<dbReference type="GO" id="GO:0000155">
    <property type="term" value="F:phosphorelay sensor kinase activity"/>
    <property type="evidence" value="ECO:0007669"/>
    <property type="project" value="InterPro"/>
</dbReference>
<accession>A0A1H4JBP9</accession>
<dbReference type="GO" id="GO:0005886">
    <property type="term" value="C:plasma membrane"/>
    <property type="evidence" value="ECO:0007669"/>
    <property type="project" value="TreeGrafter"/>
</dbReference>
<dbReference type="Pfam" id="PF00512">
    <property type="entry name" value="HisKA"/>
    <property type="match status" value="1"/>
</dbReference>
<evidence type="ECO:0000256" key="8">
    <source>
        <dbReference type="ARBA" id="ARBA00022777"/>
    </source>
</evidence>
<evidence type="ECO:0000256" key="7">
    <source>
        <dbReference type="ARBA" id="ARBA00022741"/>
    </source>
</evidence>
<dbReference type="SMART" id="SM00387">
    <property type="entry name" value="HATPase_c"/>
    <property type="match status" value="1"/>
</dbReference>
<keyword evidence="8 15" id="KW-0418">Kinase</keyword>
<evidence type="ECO:0000313" key="15">
    <source>
        <dbReference type="EMBL" id="SEB43713.1"/>
    </source>
</evidence>
<feature type="transmembrane region" description="Helical" evidence="13">
    <location>
        <begin position="6"/>
        <end position="27"/>
    </location>
</feature>
<dbReference type="InterPro" id="IPR025201">
    <property type="entry name" value="KdpD_TM"/>
</dbReference>
<dbReference type="AlphaFoldDB" id="A0A1H4JBP9"/>
<comment type="subcellular location">
    <subcellularLocation>
        <location evidence="2">Membrane</location>
        <topology evidence="2">Multi-pass membrane protein</topology>
    </subcellularLocation>
</comment>
<organism evidence="15 16">
    <name type="scientific">Terriglobus roseus</name>
    <dbReference type="NCBI Taxonomy" id="392734"/>
    <lineage>
        <taxon>Bacteria</taxon>
        <taxon>Pseudomonadati</taxon>
        <taxon>Acidobacteriota</taxon>
        <taxon>Terriglobia</taxon>
        <taxon>Terriglobales</taxon>
        <taxon>Acidobacteriaceae</taxon>
        <taxon>Terriglobus</taxon>
    </lineage>
</organism>
<dbReference type="GO" id="GO:0005524">
    <property type="term" value="F:ATP binding"/>
    <property type="evidence" value="ECO:0007669"/>
    <property type="project" value="UniProtKB-KW"/>
</dbReference>
<dbReference type="FunFam" id="3.30.565.10:FF:000006">
    <property type="entry name" value="Sensor histidine kinase WalK"/>
    <property type="match status" value="1"/>
</dbReference>
<evidence type="ECO:0000256" key="3">
    <source>
        <dbReference type="ARBA" id="ARBA00012438"/>
    </source>
</evidence>
<evidence type="ECO:0000259" key="14">
    <source>
        <dbReference type="PROSITE" id="PS50109"/>
    </source>
</evidence>
<keyword evidence="11" id="KW-0902">Two-component regulatory system</keyword>
<dbReference type="Gene3D" id="1.20.120.620">
    <property type="entry name" value="Backbone structure of the membrane domain of e. Coli histidine kinase receptor kdpd"/>
    <property type="match status" value="1"/>
</dbReference>
<evidence type="ECO:0000256" key="11">
    <source>
        <dbReference type="ARBA" id="ARBA00023012"/>
    </source>
</evidence>
<keyword evidence="10 13" id="KW-1133">Transmembrane helix</keyword>
<dbReference type="InterPro" id="IPR052023">
    <property type="entry name" value="Histidine_kinase_KdpD"/>
</dbReference>
<dbReference type="InterPro" id="IPR003594">
    <property type="entry name" value="HATPase_dom"/>
</dbReference>
<evidence type="ECO:0000256" key="13">
    <source>
        <dbReference type="SAM" id="Phobius"/>
    </source>
</evidence>
<keyword evidence="12 13" id="KW-0472">Membrane</keyword>
<dbReference type="SMART" id="SM00388">
    <property type="entry name" value="HisKA"/>
    <property type="match status" value="1"/>
</dbReference>
<evidence type="ECO:0000313" key="16">
    <source>
        <dbReference type="Proteomes" id="UP000182409"/>
    </source>
</evidence>
<dbReference type="PANTHER" id="PTHR45569">
    <property type="entry name" value="SENSOR PROTEIN KDPD"/>
    <property type="match status" value="1"/>
</dbReference>
<evidence type="ECO:0000256" key="12">
    <source>
        <dbReference type="ARBA" id="ARBA00023136"/>
    </source>
</evidence>
<dbReference type="RefSeq" id="WP_074652200.1">
    <property type="nucleotide sequence ID" value="NZ_FNSD01000001.1"/>
</dbReference>
<dbReference type="InterPro" id="IPR003661">
    <property type="entry name" value="HisK_dim/P_dom"/>
</dbReference>
<evidence type="ECO:0000256" key="4">
    <source>
        <dbReference type="ARBA" id="ARBA00022553"/>
    </source>
</evidence>
<dbReference type="PRINTS" id="PR00344">
    <property type="entry name" value="BCTRLSENSOR"/>
</dbReference>
<protein>
    <recommendedName>
        <fullName evidence="3">histidine kinase</fullName>
        <ecNumber evidence="3">2.7.13.3</ecNumber>
    </recommendedName>
</protein>
<dbReference type="InterPro" id="IPR004358">
    <property type="entry name" value="Sig_transdc_His_kin-like_C"/>
</dbReference>
<feature type="domain" description="Histidine kinase" evidence="14">
    <location>
        <begin position="261"/>
        <end position="472"/>
    </location>
</feature>
<proteinExistence type="predicted"/>
<keyword evidence="5" id="KW-0808">Transferase</keyword>
<dbReference type="Proteomes" id="UP000182409">
    <property type="component" value="Unassembled WGS sequence"/>
</dbReference>
<feature type="transmembrane region" description="Helical" evidence="13">
    <location>
        <begin position="86"/>
        <end position="103"/>
    </location>
</feature>
<evidence type="ECO:0000256" key="2">
    <source>
        <dbReference type="ARBA" id="ARBA00004141"/>
    </source>
</evidence>
<evidence type="ECO:0000256" key="1">
    <source>
        <dbReference type="ARBA" id="ARBA00000085"/>
    </source>
</evidence>
<comment type="catalytic activity">
    <reaction evidence="1">
        <text>ATP + protein L-histidine = ADP + protein N-phospho-L-histidine.</text>
        <dbReference type="EC" id="2.7.13.3"/>
    </reaction>
</comment>
<keyword evidence="4" id="KW-0597">Phosphoprotein</keyword>
<dbReference type="InterPro" id="IPR005467">
    <property type="entry name" value="His_kinase_dom"/>
</dbReference>
<dbReference type="Pfam" id="PF13493">
    <property type="entry name" value="DUF4118"/>
    <property type="match status" value="1"/>
</dbReference>
<dbReference type="Pfam" id="PF02518">
    <property type="entry name" value="HATPase_c"/>
    <property type="match status" value="1"/>
</dbReference>
<evidence type="ECO:0000256" key="5">
    <source>
        <dbReference type="ARBA" id="ARBA00022679"/>
    </source>
</evidence>
<dbReference type="SUPFAM" id="SSF47384">
    <property type="entry name" value="Homodimeric domain of signal transducing histidine kinase"/>
    <property type="match status" value="1"/>
</dbReference>
<dbReference type="Gene3D" id="1.10.287.130">
    <property type="match status" value="1"/>
</dbReference>
<keyword evidence="9" id="KW-0067">ATP-binding</keyword>